<evidence type="ECO:0000256" key="1">
    <source>
        <dbReference type="SAM" id="MobiDB-lite"/>
    </source>
</evidence>
<feature type="non-terminal residue" evidence="2">
    <location>
        <position position="1"/>
    </location>
</feature>
<accession>A0A6J4KU82</accession>
<organism evidence="2">
    <name type="scientific">uncultured Lysobacter sp</name>
    <dbReference type="NCBI Taxonomy" id="271060"/>
    <lineage>
        <taxon>Bacteria</taxon>
        <taxon>Pseudomonadati</taxon>
        <taxon>Pseudomonadota</taxon>
        <taxon>Gammaproteobacteria</taxon>
        <taxon>Lysobacterales</taxon>
        <taxon>Lysobacteraceae</taxon>
        <taxon>Lysobacter</taxon>
        <taxon>environmental samples</taxon>
    </lineage>
</organism>
<dbReference type="AlphaFoldDB" id="A0A6J4KU82"/>
<dbReference type="EMBL" id="CADCUA010000247">
    <property type="protein sequence ID" value="CAA9314066.1"/>
    <property type="molecule type" value="Genomic_DNA"/>
</dbReference>
<evidence type="ECO:0000313" key="2">
    <source>
        <dbReference type="EMBL" id="CAA9314066.1"/>
    </source>
</evidence>
<protein>
    <submittedName>
        <fullName evidence="2">Uncharacterized protein</fullName>
    </submittedName>
</protein>
<feature type="non-terminal residue" evidence="2">
    <location>
        <position position="98"/>
    </location>
</feature>
<sequence length="98" mass="10497">ERAVVDRATRVVAGAWLRRARAGTRCRHEWRAAAVACGRRRCVPGVRPLPGPVPCSRRRRAAGGGRIGGESRCTAHQPGRQARVVATPARDAQGPAPM</sequence>
<proteinExistence type="predicted"/>
<name>A0A6J4KU82_9GAMM</name>
<feature type="region of interest" description="Disordered" evidence="1">
    <location>
        <begin position="57"/>
        <end position="98"/>
    </location>
</feature>
<reference evidence="2" key="1">
    <citation type="submission" date="2020-02" db="EMBL/GenBank/DDBJ databases">
        <authorList>
            <person name="Meier V. D."/>
        </authorList>
    </citation>
    <scope>NUCLEOTIDE SEQUENCE</scope>
    <source>
        <strain evidence="2">AVDCRST_MAG71</strain>
    </source>
</reference>
<gene>
    <name evidence="2" type="ORF">AVDCRST_MAG71-897</name>
</gene>